<dbReference type="EMBL" id="KZ293663">
    <property type="protein sequence ID" value="PBK91016.1"/>
    <property type="molecule type" value="Genomic_DNA"/>
</dbReference>
<dbReference type="GO" id="GO:0020037">
    <property type="term" value="F:heme binding"/>
    <property type="evidence" value="ECO:0007669"/>
    <property type="project" value="InterPro"/>
</dbReference>
<dbReference type="Gene3D" id="1.10.630.10">
    <property type="entry name" value="Cytochrome P450"/>
    <property type="match status" value="1"/>
</dbReference>
<dbReference type="AlphaFoldDB" id="A0A2H3DU89"/>
<keyword evidence="2" id="KW-1185">Reference proteome</keyword>
<gene>
    <name evidence="1" type="ORF">ARMGADRAFT_285456</name>
</gene>
<dbReference type="Proteomes" id="UP000217790">
    <property type="component" value="Unassembled WGS sequence"/>
</dbReference>
<dbReference type="InParanoid" id="A0A2H3DU89"/>
<organism evidence="1 2">
    <name type="scientific">Armillaria gallica</name>
    <name type="common">Bulbous honey fungus</name>
    <name type="synonym">Armillaria bulbosa</name>
    <dbReference type="NCBI Taxonomy" id="47427"/>
    <lineage>
        <taxon>Eukaryota</taxon>
        <taxon>Fungi</taxon>
        <taxon>Dikarya</taxon>
        <taxon>Basidiomycota</taxon>
        <taxon>Agaricomycotina</taxon>
        <taxon>Agaricomycetes</taxon>
        <taxon>Agaricomycetidae</taxon>
        <taxon>Agaricales</taxon>
        <taxon>Marasmiineae</taxon>
        <taxon>Physalacriaceae</taxon>
        <taxon>Armillaria</taxon>
    </lineage>
</organism>
<protein>
    <submittedName>
        <fullName evidence="1">Uncharacterized protein</fullName>
    </submittedName>
</protein>
<dbReference type="OrthoDB" id="1470350at2759"/>
<sequence length="122" mass="13901">MRREEWLDVLNVAGDQSMIVDVASWASKVTLDIVGEAIFDCHLGVLDESEHPLAEAYANLFFNTFSAPNSKKARSMSLSLCLIERLPKMDYKIYGKPFSRAAVFIYPKLRRGDQSYWHAVIE</sequence>
<reference evidence="2" key="1">
    <citation type="journal article" date="2017" name="Nat. Ecol. Evol.">
        <title>Genome expansion and lineage-specific genetic innovations in the forest pathogenic fungi Armillaria.</title>
        <authorList>
            <person name="Sipos G."/>
            <person name="Prasanna A.N."/>
            <person name="Walter M.C."/>
            <person name="O'Connor E."/>
            <person name="Balint B."/>
            <person name="Krizsan K."/>
            <person name="Kiss B."/>
            <person name="Hess J."/>
            <person name="Varga T."/>
            <person name="Slot J."/>
            <person name="Riley R."/>
            <person name="Boka B."/>
            <person name="Rigling D."/>
            <person name="Barry K."/>
            <person name="Lee J."/>
            <person name="Mihaltcheva S."/>
            <person name="LaButti K."/>
            <person name="Lipzen A."/>
            <person name="Waldron R."/>
            <person name="Moloney N.M."/>
            <person name="Sperisen C."/>
            <person name="Kredics L."/>
            <person name="Vagvoelgyi C."/>
            <person name="Patrignani A."/>
            <person name="Fitzpatrick D."/>
            <person name="Nagy I."/>
            <person name="Doyle S."/>
            <person name="Anderson J.B."/>
            <person name="Grigoriev I.V."/>
            <person name="Gueldener U."/>
            <person name="Muensterkoetter M."/>
            <person name="Nagy L.G."/>
        </authorList>
    </citation>
    <scope>NUCLEOTIDE SEQUENCE [LARGE SCALE GENOMIC DNA]</scope>
    <source>
        <strain evidence="2">Ar21-2</strain>
    </source>
</reference>
<proteinExistence type="predicted"/>
<accession>A0A2H3DU89</accession>
<dbReference type="GO" id="GO:0005506">
    <property type="term" value="F:iron ion binding"/>
    <property type="evidence" value="ECO:0007669"/>
    <property type="project" value="InterPro"/>
</dbReference>
<name>A0A2H3DU89_ARMGA</name>
<evidence type="ECO:0000313" key="2">
    <source>
        <dbReference type="Proteomes" id="UP000217790"/>
    </source>
</evidence>
<dbReference type="GO" id="GO:0004497">
    <property type="term" value="F:monooxygenase activity"/>
    <property type="evidence" value="ECO:0007669"/>
    <property type="project" value="InterPro"/>
</dbReference>
<dbReference type="GO" id="GO:0016705">
    <property type="term" value="F:oxidoreductase activity, acting on paired donors, with incorporation or reduction of molecular oxygen"/>
    <property type="evidence" value="ECO:0007669"/>
    <property type="project" value="InterPro"/>
</dbReference>
<evidence type="ECO:0000313" key="1">
    <source>
        <dbReference type="EMBL" id="PBK91016.1"/>
    </source>
</evidence>
<dbReference type="STRING" id="47427.A0A2H3DU89"/>
<dbReference type="InterPro" id="IPR036396">
    <property type="entry name" value="Cyt_P450_sf"/>
</dbReference>